<evidence type="ECO:0000313" key="2">
    <source>
        <dbReference type="Proteomes" id="UP000651156"/>
    </source>
</evidence>
<comment type="caution">
    <text evidence="1">The sequence shown here is derived from an EMBL/GenBank/DDBJ whole genome shotgun (WGS) entry which is preliminary data.</text>
</comment>
<dbReference type="Proteomes" id="UP000651156">
    <property type="component" value="Unassembled WGS sequence"/>
</dbReference>
<evidence type="ECO:0000313" key="1">
    <source>
        <dbReference type="EMBL" id="MBE9192705.1"/>
    </source>
</evidence>
<sequence>MVAFLENPSLKSDRFFIPSIFYSVRSHNQPFTTSIILLGECGNRKLCR</sequence>
<dbReference type="EMBL" id="JADEWN010000063">
    <property type="protein sequence ID" value="MBE9192705.1"/>
    <property type="molecule type" value="Genomic_DNA"/>
</dbReference>
<reference evidence="1 2" key="1">
    <citation type="submission" date="2020-10" db="EMBL/GenBank/DDBJ databases">
        <authorList>
            <person name="Castelo-Branco R."/>
            <person name="Eusebio N."/>
            <person name="Adriana R."/>
            <person name="Vieira A."/>
            <person name="Brugerolle De Fraissinette N."/>
            <person name="Rezende De Castro R."/>
            <person name="Schneider M.P."/>
            <person name="Vasconcelos V."/>
            <person name="Leao P.N."/>
        </authorList>
    </citation>
    <scope>NUCLEOTIDE SEQUENCE [LARGE SCALE GENOMIC DNA]</scope>
    <source>
        <strain evidence="1 2">LEGE 06123</strain>
    </source>
</reference>
<gene>
    <name evidence="1" type="ORF">IQ230_20595</name>
</gene>
<dbReference type="RefSeq" id="WP_193934118.1">
    <property type="nucleotide sequence ID" value="NZ_CAWPMZ010000100.1"/>
</dbReference>
<organism evidence="1 2">
    <name type="scientific">Gloeocapsopsis crepidinum LEGE 06123</name>
    <dbReference type="NCBI Taxonomy" id="588587"/>
    <lineage>
        <taxon>Bacteria</taxon>
        <taxon>Bacillati</taxon>
        <taxon>Cyanobacteriota</taxon>
        <taxon>Cyanophyceae</taxon>
        <taxon>Oscillatoriophycideae</taxon>
        <taxon>Chroococcales</taxon>
        <taxon>Chroococcaceae</taxon>
        <taxon>Gloeocapsopsis</taxon>
    </lineage>
</organism>
<name>A0ABR9UWL9_9CHRO</name>
<proteinExistence type="predicted"/>
<keyword evidence="2" id="KW-1185">Reference proteome</keyword>
<accession>A0ABR9UWL9</accession>
<protein>
    <submittedName>
        <fullName evidence="1">Uncharacterized protein</fullName>
    </submittedName>
</protein>